<dbReference type="EMBL" id="BAAAYR010000007">
    <property type="protein sequence ID" value="GAA3578807.1"/>
    <property type="molecule type" value="Genomic_DNA"/>
</dbReference>
<accession>A0ABP6Y7V7</accession>
<dbReference type="PROSITE" id="PS51184">
    <property type="entry name" value="JMJC"/>
    <property type="match status" value="1"/>
</dbReference>
<evidence type="ECO:0000256" key="2">
    <source>
        <dbReference type="ARBA" id="ARBA00022723"/>
    </source>
</evidence>
<dbReference type="PANTHER" id="PTHR13096">
    <property type="entry name" value="MINA53 MYC INDUCED NUCLEAR ANTIGEN"/>
    <property type="match status" value="1"/>
</dbReference>
<dbReference type="Proteomes" id="UP001500767">
    <property type="component" value="Unassembled WGS sequence"/>
</dbReference>
<gene>
    <name evidence="5" type="ORF">GCM10022197_40280</name>
</gene>
<proteinExistence type="predicted"/>
<organism evidence="5 6">
    <name type="scientific">Microlunatus spumicola</name>
    <dbReference type="NCBI Taxonomy" id="81499"/>
    <lineage>
        <taxon>Bacteria</taxon>
        <taxon>Bacillati</taxon>
        <taxon>Actinomycetota</taxon>
        <taxon>Actinomycetes</taxon>
        <taxon>Propionibacteriales</taxon>
        <taxon>Propionibacteriaceae</taxon>
        <taxon>Microlunatus</taxon>
    </lineage>
</organism>
<feature type="domain" description="JmjC" evidence="4">
    <location>
        <begin position="105"/>
        <end position="254"/>
    </location>
</feature>
<evidence type="ECO:0000256" key="3">
    <source>
        <dbReference type="ARBA" id="ARBA00023004"/>
    </source>
</evidence>
<dbReference type="Gene3D" id="2.60.120.650">
    <property type="entry name" value="Cupin"/>
    <property type="match status" value="1"/>
</dbReference>
<dbReference type="SUPFAM" id="SSF51197">
    <property type="entry name" value="Clavaminate synthase-like"/>
    <property type="match status" value="1"/>
</dbReference>
<sequence length="401" mass="43017">MPDRPTPALDRLVATDPATFTEQHWGRQALLSRAADLPQPFTDLLDEPAVDELVSERGLRTPFLRVAKSGQTLGDRAFTAPGGVGAGIADQLSDSKLVALFGDGATIVLQALHRVWPPIIDFVGALADELGHPVQANAYVTPPQNQGFDDHYDVHDVFVLQVAGTKRWRIHAPVWESPLRDQPWTDRRAAVQRAAAEPPLIEAVLEPGDCLYLPRGFLHAATALGGVSTHLTLGVHTWTRYTLAEQLTAQALRSLVGDADLRGSLALGLDPTRPETLGPDVERVRTALLDAVRTADADTLVAALRRADRDSRRPAPVGPLHQLGTASTLEPTTVLRLREHLAATLDHADGRSVLRSRAGELVLDEADVAPVKALLDDGQAAVTDLGDALARRLVLGAVVVA</sequence>
<dbReference type="InterPro" id="IPR039994">
    <property type="entry name" value="NO66-like"/>
</dbReference>
<dbReference type="PANTHER" id="PTHR13096:SF9">
    <property type="entry name" value="BIFUNCTIONAL LYSINE-SPECIFIC DEMETHYLASE AND HISTIDYL-HYDROXYLASE"/>
    <property type="match status" value="1"/>
</dbReference>
<evidence type="ECO:0000313" key="5">
    <source>
        <dbReference type="EMBL" id="GAA3578807.1"/>
    </source>
</evidence>
<keyword evidence="2" id="KW-0479">Metal-binding</keyword>
<dbReference type="RefSeq" id="WP_204913111.1">
    <property type="nucleotide sequence ID" value="NZ_BAAAYR010000007.1"/>
</dbReference>
<name>A0ABP6Y7V7_9ACTN</name>
<dbReference type="SMART" id="SM00558">
    <property type="entry name" value="JmjC"/>
    <property type="match status" value="1"/>
</dbReference>
<evidence type="ECO:0000256" key="1">
    <source>
        <dbReference type="ARBA" id="ARBA00001954"/>
    </source>
</evidence>
<keyword evidence="6" id="KW-1185">Reference proteome</keyword>
<evidence type="ECO:0000259" key="4">
    <source>
        <dbReference type="PROSITE" id="PS51184"/>
    </source>
</evidence>
<dbReference type="InterPro" id="IPR003347">
    <property type="entry name" value="JmjC_dom"/>
</dbReference>
<dbReference type="Pfam" id="PF08007">
    <property type="entry name" value="JmjC_2"/>
    <property type="match status" value="1"/>
</dbReference>
<keyword evidence="3" id="KW-0408">Iron</keyword>
<reference evidence="6" key="1">
    <citation type="journal article" date="2019" name="Int. J. Syst. Evol. Microbiol.">
        <title>The Global Catalogue of Microorganisms (GCM) 10K type strain sequencing project: providing services to taxonomists for standard genome sequencing and annotation.</title>
        <authorList>
            <consortium name="The Broad Institute Genomics Platform"/>
            <consortium name="The Broad Institute Genome Sequencing Center for Infectious Disease"/>
            <person name="Wu L."/>
            <person name="Ma J."/>
        </authorList>
    </citation>
    <scope>NUCLEOTIDE SEQUENCE [LARGE SCALE GENOMIC DNA]</scope>
    <source>
        <strain evidence="6">JCM 16540</strain>
    </source>
</reference>
<comment type="cofactor">
    <cofactor evidence="1">
        <name>Fe(2+)</name>
        <dbReference type="ChEBI" id="CHEBI:29033"/>
    </cofactor>
</comment>
<evidence type="ECO:0000313" key="6">
    <source>
        <dbReference type="Proteomes" id="UP001500767"/>
    </source>
</evidence>
<comment type="caution">
    <text evidence="5">The sequence shown here is derived from an EMBL/GenBank/DDBJ whole genome shotgun (WGS) entry which is preliminary data.</text>
</comment>
<protein>
    <recommendedName>
        <fullName evidence="4">JmjC domain-containing protein</fullName>
    </recommendedName>
</protein>